<dbReference type="GO" id="GO:0003723">
    <property type="term" value="F:RNA binding"/>
    <property type="evidence" value="ECO:0007669"/>
    <property type="project" value="InterPro"/>
</dbReference>
<dbReference type="SUPFAM" id="SSF50447">
    <property type="entry name" value="Translation proteins"/>
    <property type="match status" value="1"/>
</dbReference>
<dbReference type="GO" id="GO:0001514">
    <property type="term" value="P:selenocysteine incorporation"/>
    <property type="evidence" value="ECO:0007669"/>
    <property type="project" value="InterPro"/>
</dbReference>
<evidence type="ECO:0000256" key="1">
    <source>
        <dbReference type="ARBA" id="ARBA00004496"/>
    </source>
</evidence>
<comment type="function">
    <text evidence="6">Translation factor necessary for the incorporation of selenocysteine into proteins. It probably replaces EF-Tu for the insertion of selenocysteine directed by the UGA codon. SelB binds GTP and GDP.</text>
</comment>
<evidence type="ECO:0000256" key="3">
    <source>
        <dbReference type="ARBA" id="ARBA00022490"/>
    </source>
</evidence>
<keyword evidence="3" id="KW-0963">Cytoplasm</keyword>
<dbReference type="InterPro" id="IPR004535">
    <property type="entry name" value="Transl_elong_SelB"/>
</dbReference>
<dbReference type="EMBL" id="BMMX01000027">
    <property type="protein sequence ID" value="GGL07617.1"/>
    <property type="molecule type" value="Genomic_DNA"/>
</dbReference>
<reference evidence="9" key="2">
    <citation type="submission" date="2020-09" db="EMBL/GenBank/DDBJ databases">
        <authorList>
            <person name="Sun Q."/>
            <person name="Zhou Y."/>
        </authorList>
    </citation>
    <scope>NUCLEOTIDE SEQUENCE</scope>
    <source>
        <strain evidence="9">CGMCC 4.7299</strain>
    </source>
</reference>
<dbReference type="InterPro" id="IPR036390">
    <property type="entry name" value="WH_DNA-bd_sf"/>
</dbReference>
<dbReference type="PANTHER" id="PTHR43721:SF22">
    <property type="entry name" value="ELONGATION FACTOR TU, MITOCHONDRIAL"/>
    <property type="match status" value="1"/>
</dbReference>
<sequence>MHVVATAGHVDHGKSTLVRALTGQEPDRWAEERRRGMTIDLGFAWTTLPSGATLAFVDVPGHERFVPNMLAGVGPVPAALIVVAADEGWMPQSAEHLAALHALGVRHALVAVSRADLADPGPAAARARAEIAPTSLGDVETVPVSGATGVGLDDLRAALDRLVARLRPPSVDAPIRLWIDRSFTVRGAGTVVTGTLGAGRLRAGDEVELSGQRRPLRVRGLQSLGEPAGEVTAVARVAVNLRGIGPEAAGRGAALLTPGRFRLADLIDVRVRGDPVADLPAALTLHLGSAAVPVRVRPLGADTARLRLARPLPVRLGDRALLRDPGRRHVSGGVTVLDVAPLALRRRGAAAARAADLSTMDGQADLRGELRRRLLARRADLAAMGVPDDPAAGVPAAGEWLADPEHWAALGTRLSAEVDRYAREHPLEPGAPVEALRHRLGLPDRSLVEALAGSPLRVHGGRVSAGHADTPPELAGLVARAFDGLAGRPFAAPEAHRLAEVGLGAREQAAAERAGLLHRLAENVVLPPGAAERAVAALADVPQPFTLSAARRAWDTSRRVAVPLLQLLDRRGVTRRLPDDRRVLTERSEQ</sequence>
<dbReference type="PANTHER" id="PTHR43721">
    <property type="entry name" value="ELONGATION FACTOR TU-RELATED"/>
    <property type="match status" value="1"/>
</dbReference>
<keyword evidence="10" id="KW-1185">Reference proteome</keyword>
<accession>A0A8J3FR90</accession>
<organism evidence="9 10">
    <name type="scientific">Mangrovihabitans endophyticus</name>
    <dbReference type="NCBI Taxonomy" id="1751298"/>
    <lineage>
        <taxon>Bacteria</taxon>
        <taxon>Bacillati</taxon>
        <taxon>Actinomycetota</taxon>
        <taxon>Actinomycetes</taxon>
        <taxon>Micromonosporales</taxon>
        <taxon>Micromonosporaceae</taxon>
        <taxon>Mangrovihabitans</taxon>
    </lineage>
</organism>
<dbReference type="InterPro" id="IPR057335">
    <property type="entry name" value="Beta-barrel_SelB"/>
</dbReference>
<dbReference type="Pfam" id="PF03144">
    <property type="entry name" value="GTP_EFTU_D2"/>
    <property type="match status" value="1"/>
</dbReference>
<name>A0A8J3FR90_9ACTN</name>
<evidence type="ECO:0000256" key="6">
    <source>
        <dbReference type="ARBA" id="ARBA00025526"/>
    </source>
</evidence>
<comment type="caution">
    <text evidence="9">The sequence shown here is derived from an EMBL/GenBank/DDBJ whole genome shotgun (WGS) entry which is preliminary data.</text>
</comment>
<dbReference type="Gene3D" id="1.10.10.10">
    <property type="entry name" value="Winged helix-like DNA-binding domain superfamily/Winged helix DNA-binding domain"/>
    <property type="match status" value="2"/>
</dbReference>
<dbReference type="Proteomes" id="UP000656042">
    <property type="component" value="Unassembled WGS sequence"/>
</dbReference>
<dbReference type="Gene3D" id="3.40.50.300">
    <property type="entry name" value="P-loop containing nucleotide triphosphate hydrolases"/>
    <property type="match status" value="1"/>
</dbReference>
<dbReference type="SUPFAM" id="SSF52540">
    <property type="entry name" value="P-loop containing nucleoside triphosphate hydrolases"/>
    <property type="match status" value="1"/>
</dbReference>
<keyword evidence="5" id="KW-0342">GTP-binding</keyword>
<dbReference type="InterPro" id="IPR036388">
    <property type="entry name" value="WH-like_DNA-bd_sf"/>
</dbReference>
<dbReference type="Pfam" id="PF09107">
    <property type="entry name" value="WHD_3rd_SelB"/>
    <property type="match status" value="1"/>
</dbReference>
<dbReference type="PRINTS" id="PR00315">
    <property type="entry name" value="ELONGATNFCT"/>
</dbReference>
<dbReference type="SUPFAM" id="SSF46785">
    <property type="entry name" value="Winged helix' DNA-binding domain"/>
    <property type="match status" value="1"/>
</dbReference>
<dbReference type="InterPro" id="IPR027417">
    <property type="entry name" value="P-loop_NTPase"/>
</dbReference>
<dbReference type="InterPro" id="IPR009000">
    <property type="entry name" value="Transl_B-barrel_sf"/>
</dbReference>
<dbReference type="AlphaFoldDB" id="A0A8J3FR90"/>
<feature type="domain" description="Tr-type G" evidence="8">
    <location>
        <begin position="1"/>
        <end position="169"/>
    </location>
</feature>
<proteinExistence type="predicted"/>
<dbReference type="RefSeq" id="WP_189081501.1">
    <property type="nucleotide sequence ID" value="NZ_BMMX01000027.1"/>
</dbReference>
<keyword evidence="9" id="KW-0251">Elongation factor</keyword>
<dbReference type="Pfam" id="PF25461">
    <property type="entry name" value="Beta-barrel_SelB"/>
    <property type="match status" value="1"/>
</dbReference>
<dbReference type="InterPro" id="IPR004161">
    <property type="entry name" value="EFTu-like_2"/>
</dbReference>
<gene>
    <name evidence="9" type="primary">selB</name>
    <name evidence="9" type="ORF">GCM10012284_47480</name>
</gene>
<dbReference type="PROSITE" id="PS51722">
    <property type="entry name" value="G_TR_2"/>
    <property type="match status" value="1"/>
</dbReference>
<dbReference type="InterPro" id="IPR000795">
    <property type="entry name" value="T_Tr_GTP-bd_dom"/>
</dbReference>
<dbReference type="CDD" id="cd04171">
    <property type="entry name" value="SelB"/>
    <property type="match status" value="1"/>
</dbReference>
<evidence type="ECO:0000256" key="5">
    <source>
        <dbReference type="ARBA" id="ARBA00023134"/>
    </source>
</evidence>
<comment type="subcellular location">
    <subcellularLocation>
        <location evidence="1">Cytoplasm</location>
    </subcellularLocation>
</comment>
<evidence type="ECO:0000256" key="2">
    <source>
        <dbReference type="ARBA" id="ARBA00015953"/>
    </source>
</evidence>
<evidence type="ECO:0000256" key="7">
    <source>
        <dbReference type="ARBA" id="ARBA00031615"/>
    </source>
</evidence>
<evidence type="ECO:0000313" key="9">
    <source>
        <dbReference type="EMBL" id="GGL07617.1"/>
    </source>
</evidence>
<dbReference type="GO" id="GO:0005829">
    <property type="term" value="C:cytosol"/>
    <property type="evidence" value="ECO:0007669"/>
    <property type="project" value="TreeGrafter"/>
</dbReference>
<dbReference type="InterPro" id="IPR015191">
    <property type="entry name" value="SelB_WHD4"/>
</dbReference>
<dbReference type="GO" id="GO:0005525">
    <property type="term" value="F:GTP binding"/>
    <property type="evidence" value="ECO:0007669"/>
    <property type="project" value="UniProtKB-KW"/>
</dbReference>
<dbReference type="Gene3D" id="2.40.30.10">
    <property type="entry name" value="Translation factors"/>
    <property type="match status" value="1"/>
</dbReference>
<keyword evidence="4" id="KW-0648">Protein biosynthesis</keyword>
<protein>
    <recommendedName>
        <fullName evidence="2">Selenocysteine-specific elongation factor</fullName>
    </recommendedName>
    <alternativeName>
        <fullName evidence="7">SelB translation factor</fullName>
    </alternativeName>
</protein>
<keyword evidence="5" id="KW-0547">Nucleotide-binding</keyword>
<dbReference type="InterPro" id="IPR050055">
    <property type="entry name" value="EF-Tu_GTPase"/>
</dbReference>
<reference evidence="9" key="1">
    <citation type="journal article" date="2014" name="Int. J. Syst. Evol. Microbiol.">
        <title>Complete genome sequence of Corynebacterium casei LMG S-19264T (=DSM 44701T), isolated from a smear-ripened cheese.</title>
        <authorList>
            <consortium name="US DOE Joint Genome Institute (JGI-PGF)"/>
            <person name="Walter F."/>
            <person name="Albersmeier A."/>
            <person name="Kalinowski J."/>
            <person name="Ruckert C."/>
        </authorList>
    </citation>
    <scope>NUCLEOTIDE SEQUENCE</scope>
    <source>
        <strain evidence="9">CGMCC 4.7299</strain>
    </source>
</reference>
<evidence type="ECO:0000313" key="10">
    <source>
        <dbReference type="Proteomes" id="UP000656042"/>
    </source>
</evidence>
<dbReference type="GO" id="GO:0003746">
    <property type="term" value="F:translation elongation factor activity"/>
    <property type="evidence" value="ECO:0007669"/>
    <property type="project" value="UniProtKB-KW"/>
</dbReference>
<dbReference type="NCBIfam" id="TIGR00475">
    <property type="entry name" value="selB"/>
    <property type="match status" value="1"/>
</dbReference>
<evidence type="ECO:0000256" key="4">
    <source>
        <dbReference type="ARBA" id="ARBA00022917"/>
    </source>
</evidence>
<dbReference type="GO" id="GO:0003924">
    <property type="term" value="F:GTPase activity"/>
    <property type="evidence" value="ECO:0007669"/>
    <property type="project" value="InterPro"/>
</dbReference>
<dbReference type="Pfam" id="PF00009">
    <property type="entry name" value="GTP_EFTU"/>
    <property type="match status" value="1"/>
</dbReference>
<evidence type="ECO:0000259" key="8">
    <source>
        <dbReference type="PROSITE" id="PS51722"/>
    </source>
</evidence>